<dbReference type="PANTHER" id="PTHR43147:SF2">
    <property type="entry name" value="NADP-DEPENDENT OXIDOREDUCTASE DOMAIN-CONTAINING PROTEIN"/>
    <property type="match status" value="1"/>
</dbReference>
<sequence>MGSTAIYTQQAFCNLQKFTPLSYASSCRSIRSRRKCAVPIRCCSPSPAAEVATAAKENRRELLKNGDDNLEICRVLNGMWQTSGGWGRIDRNDAVEAMLNYADAGLSTFDMADHCMN</sequence>
<dbReference type="Proteomes" id="UP001234989">
    <property type="component" value="Chromosome 11"/>
</dbReference>
<dbReference type="AlphaFoldDB" id="A0AAF0V257"/>
<dbReference type="EMBL" id="CP133622">
    <property type="protein sequence ID" value="WMV55899.1"/>
    <property type="molecule type" value="Genomic_DNA"/>
</dbReference>
<organism evidence="1 2">
    <name type="scientific">Solanum verrucosum</name>
    <dbReference type="NCBI Taxonomy" id="315347"/>
    <lineage>
        <taxon>Eukaryota</taxon>
        <taxon>Viridiplantae</taxon>
        <taxon>Streptophyta</taxon>
        <taxon>Embryophyta</taxon>
        <taxon>Tracheophyta</taxon>
        <taxon>Spermatophyta</taxon>
        <taxon>Magnoliopsida</taxon>
        <taxon>eudicotyledons</taxon>
        <taxon>Gunneridae</taxon>
        <taxon>Pentapetalae</taxon>
        <taxon>asterids</taxon>
        <taxon>lamiids</taxon>
        <taxon>Solanales</taxon>
        <taxon>Solanaceae</taxon>
        <taxon>Solanoideae</taxon>
        <taxon>Solaneae</taxon>
        <taxon>Solanum</taxon>
    </lineage>
</organism>
<evidence type="ECO:0000313" key="1">
    <source>
        <dbReference type="EMBL" id="WMV55899.1"/>
    </source>
</evidence>
<dbReference type="InterPro" id="IPR036812">
    <property type="entry name" value="NAD(P)_OxRdtase_dom_sf"/>
</dbReference>
<evidence type="ECO:0008006" key="3">
    <source>
        <dbReference type="Google" id="ProtNLM"/>
    </source>
</evidence>
<name>A0AAF0V257_SOLVR</name>
<dbReference type="SUPFAM" id="SSF51430">
    <property type="entry name" value="NAD(P)-linked oxidoreductase"/>
    <property type="match status" value="1"/>
</dbReference>
<proteinExistence type="predicted"/>
<gene>
    <name evidence="1" type="ORF">MTR67_049284</name>
</gene>
<accession>A0AAF0V257</accession>
<protein>
    <recommendedName>
        <fullName evidence="3">NADP-dependent oxidoreductase domain-containing protein</fullName>
    </recommendedName>
</protein>
<dbReference type="PANTHER" id="PTHR43147">
    <property type="entry name" value="PROTEIN TAS"/>
    <property type="match status" value="1"/>
</dbReference>
<reference evidence="1" key="1">
    <citation type="submission" date="2023-08" db="EMBL/GenBank/DDBJ databases">
        <title>A de novo genome assembly of Solanum verrucosum Schlechtendal, a Mexican diploid species geographically isolated from the other diploid A-genome species in potato relatives.</title>
        <authorList>
            <person name="Hosaka K."/>
        </authorList>
    </citation>
    <scope>NUCLEOTIDE SEQUENCE</scope>
    <source>
        <tissue evidence="1">Young leaves</tissue>
    </source>
</reference>
<evidence type="ECO:0000313" key="2">
    <source>
        <dbReference type="Proteomes" id="UP001234989"/>
    </source>
</evidence>
<keyword evidence="2" id="KW-1185">Reference proteome</keyword>